<dbReference type="Pfam" id="PF13356">
    <property type="entry name" value="Arm-DNA-bind_3"/>
    <property type="match status" value="1"/>
</dbReference>
<evidence type="ECO:0000256" key="4">
    <source>
        <dbReference type="ARBA" id="ARBA00023172"/>
    </source>
</evidence>
<evidence type="ECO:0000313" key="7">
    <source>
        <dbReference type="Proteomes" id="UP001331561"/>
    </source>
</evidence>
<proteinExistence type="inferred from homology"/>
<dbReference type="InterPro" id="IPR025166">
    <property type="entry name" value="Integrase_DNA_bind_dom"/>
</dbReference>
<comment type="caution">
    <text evidence="6">The sequence shown here is derived from an EMBL/GenBank/DDBJ whole genome shotgun (WGS) entry which is preliminary data.</text>
</comment>
<dbReference type="Pfam" id="PF00589">
    <property type="entry name" value="Phage_integrase"/>
    <property type="match status" value="1"/>
</dbReference>
<dbReference type="PANTHER" id="PTHR30629:SF2">
    <property type="entry name" value="PROPHAGE INTEGRASE INTS-RELATED"/>
    <property type="match status" value="1"/>
</dbReference>
<dbReference type="Pfam" id="PF22022">
    <property type="entry name" value="Phage_int_M"/>
    <property type="match status" value="1"/>
</dbReference>
<dbReference type="InterPro" id="IPR002104">
    <property type="entry name" value="Integrase_catalytic"/>
</dbReference>
<dbReference type="InterPro" id="IPR013762">
    <property type="entry name" value="Integrase-like_cat_sf"/>
</dbReference>
<keyword evidence="7" id="KW-1185">Reference proteome</keyword>
<dbReference type="PROSITE" id="PS51898">
    <property type="entry name" value="TYR_RECOMBINASE"/>
    <property type="match status" value="1"/>
</dbReference>
<dbReference type="CDD" id="cd00801">
    <property type="entry name" value="INT_P4_C"/>
    <property type="match status" value="1"/>
</dbReference>
<evidence type="ECO:0000256" key="1">
    <source>
        <dbReference type="ARBA" id="ARBA00008857"/>
    </source>
</evidence>
<dbReference type="InterPro" id="IPR011010">
    <property type="entry name" value="DNA_brk_join_enz"/>
</dbReference>
<comment type="similarity">
    <text evidence="1">Belongs to the 'phage' integrase family.</text>
</comment>
<dbReference type="SUPFAM" id="SSF56349">
    <property type="entry name" value="DNA breaking-rejoining enzymes"/>
    <property type="match status" value="1"/>
</dbReference>
<sequence>MALSDKTIRALCPADKIYRKADTGGLEIEVKPQGRKTWRLRYRVRVGAAWVARMGTLGTYPDVSLAEARDRAAAMRALIKQGFDPVHHARMERAGLATDRANSFEAVCRRALAEKSRTYKPDTLQQMTRGLEAHFFPKLGTLPVRALSAAELREVTAACNAAAPSHCRKLLRFVVSALRTAKVDGLVDTNVGEDLRGLFPRPESTPRAAHTGLEAVSGLMRAVYSLADPRKRNGLTLLAILMPRPSELCAMRWDQIDFTGATWTVDAIDMKMKRQHVQPLPTQALAILRELKMLSGGSDWVFPLGSDGDKHIARQNLNSWLRELGDASKGHTAHGFRSMGSTLLHEAMFNSDAVELSLAHALPGAVRRIYARGGMLDYRRAMLARWAGFLDAVGRGGTVDDAFAMLGEGQRLAA</sequence>
<feature type="domain" description="Tyr recombinase" evidence="5">
    <location>
        <begin position="206"/>
        <end position="383"/>
    </location>
</feature>
<keyword evidence="4" id="KW-0233">DNA recombination</keyword>
<name>A0ABU6K5C1_9RHOO</name>
<accession>A0ABU6K5C1</accession>
<dbReference type="InterPro" id="IPR053876">
    <property type="entry name" value="Phage_int_M"/>
</dbReference>
<dbReference type="EMBL" id="JAYXHS010000002">
    <property type="protein sequence ID" value="MEC5386420.1"/>
    <property type="molecule type" value="Genomic_DNA"/>
</dbReference>
<dbReference type="Gene3D" id="1.10.150.130">
    <property type="match status" value="1"/>
</dbReference>
<evidence type="ECO:0000259" key="5">
    <source>
        <dbReference type="PROSITE" id="PS51898"/>
    </source>
</evidence>
<dbReference type="Gene3D" id="3.30.160.390">
    <property type="entry name" value="Integrase, DNA-binding domain"/>
    <property type="match status" value="1"/>
</dbReference>
<dbReference type="InterPro" id="IPR038488">
    <property type="entry name" value="Integrase_DNA-bd_sf"/>
</dbReference>
<dbReference type="RefSeq" id="WP_327599386.1">
    <property type="nucleotide sequence ID" value="NZ_JAYXHS010000002.1"/>
</dbReference>
<dbReference type="Proteomes" id="UP001331561">
    <property type="component" value="Unassembled WGS sequence"/>
</dbReference>
<dbReference type="InterPro" id="IPR050808">
    <property type="entry name" value="Phage_Integrase"/>
</dbReference>
<evidence type="ECO:0000256" key="3">
    <source>
        <dbReference type="ARBA" id="ARBA00023125"/>
    </source>
</evidence>
<protein>
    <submittedName>
        <fullName evidence="6">Integrase arm-type DNA-binding domain-containing protein</fullName>
    </submittedName>
</protein>
<organism evidence="6 7">
    <name type="scientific">Uliginosibacterium silvisoli</name>
    <dbReference type="NCBI Taxonomy" id="3114758"/>
    <lineage>
        <taxon>Bacteria</taxon>
        <taxon>Pseudomonadati</taxon>
        <taxon>Pseudomonadota</taxon>
        <taxon>Betaproteobacteria</taxon>
        <taxon>Rhodocyclales</taxon>
        <taxon>Zoogloeaceae</taxon>
        <taxon>Uliginosibacterium</taxon>
    </lineage>
</organism>
<dbReference type="InterPro" id="IPR010998">
    <property type="entry name" value="Integrase_recombinase_N"/>
</dbReference>
<dbReference type="PANTHER" id="PTHR30629">
    <property type="entry name" value="PROPHAGE INTEGRASE"/>
    <property type="match status" value="1"/>
</dbReference>
<gene>
    <name evidence="6" type="ORF">VVD49_11850</name>
</gene>
<evidence type="ECO:0000256" key="2">
    <source>
        <dbReference type="ARBA" id="ARBA00022908"/>
    </source>
</evidence>
<evidence type="ECO:0000313" key="6">
    <source>
        <dbReference type="EMBL" id="MEC5386420.1"/>
    </source>
</evidence>
<dbReference type="GO" id="GO:0003677">
    <property type="term" value="F:DNA binding"/>
    <property type="evidence" value="ECO:0007669"/>
    <property type="project" value="UniProtKB-KW"/>
</dbReference>
<keyword evidence="2" id="KW-0229">DNA integration</keyword>
<keyword evidence="3 6" id="KW-0238">DNA-binding</keyword>
<dbReference type="Gene3D" id="1.10.443.10">
    <property type="entry name" value="Intergrase catalytic core"/>
    <property type="match status" value="1"/>
</dbReference>
<reference evidence="6 7" key="1">
    <citation type="submission" date="2024-01" db="EMBL/GenBank/DDBJ databases">
        <title>Uliginosibacterium soil sp. nov.</title>
        <authorList>
            <person name="Lv Y."/>
        </authorList>
    </citation>
    <scope>NUCLEOTIDE SEQUENCE [LARGE SCALE GENOMIC DNA]</scope>
    <source>
        <strain evidence="6 7">H3</strain>
    </source>
</reference>